<dbReference type="Proteomes" id="UP000000311">
    <property type="component" value="Unassembled WGS sequence"/>
</dbReference>
<sequence length="123" mass="13883">MQWASLLWPSSVIKTGVSLATQSALFCHPSQPPGTPWLPPIHFFHPSIRSYLTVNESEPRKNDVANAWNDRSSVNLPHATNHSVSKWRSINRIPVCSATENLSNNLVGIQNIKQAFEIRWKKV</sequence>
<gene>
    <name evidence="1" type="ORF">EAG_07291</name>
</gene>
<reference evidence="1 2" key="1">
    <citation type="journal article" date="2010" name="Science">
        <title>Genomic comparison of the ants Camponotus floridanus and Harpegnathos saltator.</title>
        <authorList>
            <person name="Bonasio R."/>
            <person name="Zhang G."/>
            <person name="Ye C."/>
            <person name="Mutti N.S."/>
            <person name="Fang X."/>
            <person name="Qin N."/>
            <person name="Donahue G."/>
            <person name="Yang P."/>
            <person name="Li Q."/>
            <person name="Li C."/>
            <person name="Zhang P."/>
            <person name="Huang Z."/>
            <person name="Berger S.L."/>
            <person name="Reinberg D."/>
            <person name="Wang J."/>
            <person name="Liebig J."/>
        </authorList>
    </citation>
    <scope>NUCLEOTIDE SEQUENCE [LARGE SCALE GENOMIC DNA]</scope>
    <source>
        <strain evidence="2">C129</strain>
    </source>
</reference>
<accession>E2A2T4</accession>
<evidence type="ECO:0000313" key="1">
    <source>
        <dbReference type="EMBL" id="EFN72269.1"/>
    </source>
</evidence>
<organism evidence="2">
    <name type="scientific">Camponotus floridanus</name>
    <name type="common">Florida carpenter ant</name>
    <dbReference type="NCBI Taxonomy" id="104421"/>
    <lineage>
        <taxon>Eukaryota</taxon>
        <taxon>Metazoa</taxon>
        <taxon>Ecdysozoa</taxon>
        <taxon>Arthropoda</taxon>
        <taxon>Hexapoda</taxon>
        <taxon>Insecta</taxon>
        <taxon>Pterygota</taxon>
        <taxon>Neoptera</taxon>
        <taxon>Endopterygota</taxon>
        <taxon>Hymenoptera</taxon>
        <taxon>Apocrita</taxon>
        <taxon>Aculeata</taxon>
        <taxon>Formicoidea</taxon>
        <taxon>Formicidae</taxon>
        <taxon>Formicinae</taxon>
        <taxon>Camponotus</taxon>
    </lineage>
</organism>
<proteinExistence type="predicted"/>
<dbReference type="AlphaFoldDB" id="E2A2T4"/>
<name>E2A2T4_CAMFO</name>
<evidence type="ECO:0000313" key="2">
    <source>
        <dbReference type="Proteomes" id="UP000000311"/>
    </source>
</evidence>
<protein>
    <submittedName>
        <fullName evidence="1">Uncharacterized protein</fullName>
    </submittedName>
</protein>
<dbReference type="EMBL" id="GL436211">
    <property type="protein sequence ID" value="EFN72269.1"/>
    <property type="molecule type" value="Genomic_DNA"/>
</dbReference>
<dbReference type="InParanoid" id="E2A2T4"/>
<keyword evidence="2" id="KW-1185">Reference proteome</keyword>